<evidence type="ECO:0000256" key="2">
    <source>
        <dbReference type="ARBA" id="ARBA00004504"/>
    </source>
</evidence>
<evidence type="ECO:0000256" key="3">
    <source>
        <dbReference type="ARBA" id="ARBA00004593"/>
    </source>
</evidence>
<evidence type="ECO:0000313" key="16">
    <source>
        <dbReference type="RefSeq" id="XP_013770237.1"/>
    </source>
</evidence>
<feature type="domain" description="SEA" evidence="14">
    <location>
        <begin position="636"/>
        <end position="754"/>
    </location>
</feature>
<feature type="compositionally biased region" description="Low complexity" evidence="11">
    <location>
        <begin position="1424"/>
        <end position="1438"/>
    </location>
</feature>
<dbReference type="PANTHER" id="PTHR12199:SF4">
    <property type="entry name" value="INTERPHOTORECEPTOR MATRIX PROTEOGLYCAN 2"/>
    <property type="match status" value="1"/>
</dbReference>
<evidence type="ECO:0000256" key="13">
    <source>
        <dbReference type="SAM" id="SignalP"/>
    </source>
</evidence>
<evidence type="ECO:0000256" key="11">
    <source>
        <dbReference type="SAM" id="MobiDB-lite"/>
    </source>
</evidence>
<feature type="domain" description="SEA" evidence="14">
    <location>
        <begin position="1687"/>
        <end position="1800"/>
    </location>
</feature>
<evidence type="ECO:0000259" key="14">
    <source>
        <dbReference type="PROSITE" id="PS50024"/>
    </source>
</evidence>
<feature type="compositionally biased region" description="Basic and acidic residues" evidence="11">
    <location>
        <begin position="1383"/>
        <end position="1393"/>
    </location>
</feature>
<evidence type="ECO:0000256" key="12">
    <source>
        <dbReference type="SAM" id="Phobius"/>
    </source>
</evidence>
<evidence type="ECO:0000313" key="15">
    <source>
        <dbReference type="Proteomes" id="UP000695023"/>
    </source>
</evidence>
<accession>A0A9Y6JKQ0</accession>
<feature type="region of interest" description="Disordered" evidence="11">
    <location>
        <begin position="406"/>
        <end position="527"/>
    </location>
</feature>
<evidence type="ECO:0000256" key="6">
    <source>
        <dbReference type="ARBA" id="ARBA00022674"/>
    </source>
</evidence>
<feature type="compositionally biased region" description="Polar residues" evidence="11">
    <location>
        <begin position="925"/>
        <end position="935"/>
    </location>
</feature>
<dbReference type="InterPro" id="IPR000082">
    <property type="entry name" value="SEA_dom"/>
</dbReference>
<feature type="compositionally biased region" description="Acidic residues" evidence="11">
    <location>
        <begin position="511"/>
        <end position="527"/>
    </location>
</feature>
<sequence>MVGKCGKLVLWVLGAMLLSCCLYMETDATFELEVGLEESGESTGEPMAASDELLYRRHGALSRRKRDVLFPSGVKLCSQETFDQAIANHLSYFHLRVCQETVWEAFKIFWDRLPERDEYQGWVSRCMDGSISVMDIGRFFSQSEEHRSLIRSRVALVAAMNIVPISPTPCSSETPTTQTGDAATEISPGESDIIIGSETITIKQDDLTVDLEVTSWVPPVSVTKGPHQESTAHINTEVLSVGGLLEDSVEVATEADYAVTHKPLNWIDQEIGEDKTIPEISDKEEAVVEDDKIIGIIPENVIIVDSEVIQEVTPKGEKPPLEVVAHEAPTEETVVVLQKPTTASETITLEELGQKVHPKVTSEAPSEVMIQHIPKATTEDAVETEIKRIPEKSLDIHDKTFTKDFVEKPSEDLKEPIDEAIPLPIPEEAEEDTETSAPEITVEPPGGSEVGSEEEISKAPLETSPKAVTDAQPDTISEVETPKGVTPESPKELPSKEDGASDEGSIPVALEDPDQESAEGDSPTEEVDEILTETPLEVAPESVDSITLETVVDFTEERTQSTTLGATEESTPTSYLEVTTKYVVEYNNGNFPDLTERVYDVNGNFFGNNGFKLEDEEENLIGNEIDTLLLPPRPLKDEVVELSMKLKEETYNDALRDPSSFEYQQLARHFKRRIEDAFHRVPGFKTVYIVEFRPQKDLERGLVVLVHYAITLEVDGSGIANDTLDFISLQNNLVEKNYPGSAEQPTVVYTITDFRNYITEALHKDNFMTNNSLETQGDPLLLENAENLLPPVKPTSQPFDTFDNMDNVLAAEKPPDAPTHEADDNDVFSKKEDFLFDPFSQWKAPQLDRTSENDVFLLDESTASPLNPEFPQKTFDLETRNSDGKIEDEGFLLSNSPPASDKANRENDAVSPEISSAARQPPPVNQQTIPGLTQNDGSGSGSSGDDQETDLWIWQTSVTFSDNEGGSLDMLPPPDLEETEEEDIDLGEVAVEPLTTKESVLVDMGVEFLLKATAAPVFEEASSEGHFEKPFLDEVLVTPHISTDPRYSTTTHAPVFSPKETLAVEFSVQTVEASGMYDDYSLTEPQTPVGVVTDSPEPGAWTQEEAVFTGPSDLAIGLHKTTEEVEVPSETTIELSMVTTESKYAENGPENVDVQVTVISGPPKVPDRDSPATPHTITGSDFSFDAITDAPSIVEVLTEKPELLLAGIKAQDRVEILEEQHIGTTTTAPANKVQDEDLIVDEVMIAITTTTTPVPTSSVRPDHHSSIALSPEKDSPFTRVSDSVPDDDDLIHHEQLNHEELTVSLISTQSPDGLDHLVHNEPAVFHHEHTRYKDITNTSVITPTSDAPQSKPAVIYHEHHENLPEAPSSTPPPYGPQSKPVVAHHEHTKHTDLNEAPVSTEPVDGPQSKPTVVYHEHHEELPEAPRSTPSSSSPQSKPAVVHLDYRNHEDLPEPPVSTPSPDGPQSKPAVIRHQDHEDAPEAPVRAPSLDGRQSKPAVVYHDYRNHEDLPEPPVSTPSPDGPQSKPAVIHYEHHEDVPEAPVRAPSLDGRQSKPAVVHHEHRTHEDLNEASKNTPLPKVPQSKPAVVFSEDTRHEDLSETPVHTLFSDPQSKPAVVVPSSVQKVDDHVPVTELQPFEHGVSDVPSIAVSFDVFQYGGVSIEGESSGFSSGAQASDLDAIALPTRPGRALTIFFSLRVTNMVFSMDLFNKSSPEYKALEQRFLQLLVPYLESNLNNFQNLEILNFRNGSIVVNSRMRFGKPVHRGVTNVVYLILEDFANTAYQTMNLAIDKYSLDVESGDRADPCKFQACNKFSRCIVNQWSSEAECVCNAGYLSVDGLPCQSICEVQHDFCLNDGKCDIIPGKGAICRCRVGENWWYRGEHCEEYVSEPLVVGIAIASVAGFLMVAAGIIFFLARSLQEQYDGEDTEDPLRRGDSLPTLERATKFNPMFESDPVTAQYYRRYNDDVPQYYHESDRGLPHFSSSASVGDSKDLSSEEIKNIYQNTTLSKEEIQERLRIIELCARDQHFAEFVRQTQIFLERRGSSST</sequence>
<evidence type="ECO:0000256" key="8">
    <source>
        <dbReference type="ARBA" id="ARBA00022737"/>
    </source>
</evidence>
<dbReference type="GO" id="GO:0007601">
    <property type="term" value="P:visual perception"/>
    <property type="evidence" value="ECO:0007669"/>
    <property type="project" value="InterPro"/>
</dbReference>
<dbReference type="GO" id="GO:0005540">
    <property type="term" value="F:hyaluronic acid binding"/>
    <property type="evidence" value="ECO:0007669"/>
    <property type="project" value="TreeGrafter"/>
</dbReference>
<dbReference type="Proteomes" id="UP000695023">
    <property type="component" value="Unplaced"/>
</dbReference>
<gene>
    <name evidence="16" type="primary">LOC102214285</name>
</gene>
<dbReference type="PROSITE" id="PS51257">
    <property type="entry name" value="PROKAR_LIPOPROTEIN"/>
    <property type="match status" value="1"/>
</dbReference>
<evidence type="ECO:0000256" key="10">
    <source>
        <dbReference type="ARBA" id="ARBA00023273"/>
    </source>
</evidence>
<feature type="transmembrane region" description="Helical" evidence="12">
    <location>
        <begin position="1890"/>
        <end position="1914"/>
    </location>
</feature>
<keyword evidence="9" id="KW-0325">Glycoprotein</keyword>
<feature type="compositionally biased region" description="Basic and acidic residues" evidence="11">
    <location>
        <begin position="1414"/>
        <end position="1423"/>
    </location>
</feature>
<feature type="signal peptide" evidence="13">
    <location>
        <begin position="1"/>
        <end position="28"/>
    </location>
</feature>
<feature type="region of interest" description="Disordered" evidence="11">
    <location>
        <begin position="884"/>
        <end position="947"/>
    </location>
</feature>
<feature type="compositionally biased region" description="Basic and acidic residues" evidence="11">
    <location>
        <begin position="1260"/>
        <end position="1276"/>
    </location>
</feature>
<evidence type="ECO:0000256" key="9">
    <source>
        <dbReference type="ARBA" id="ARBA00023180"/>
    </source>
</evidence>
<feature type="chain" id="PRO_5041351784" evidence="13">
    <location>
        <begin position="29"/>
        <end position="2046"/>
    </location>
</feature>
<feature type="region of interest" description="Disordered" evidence="11">
    <location>
        <begin position="1362"/>
        <end position="1526"/>
    </location>
</feature>
<proteinExistence type="predicted"/>
<keyword evidence="6" id="KW-0358">Heparin-binding</keyword>
<dbReference type="GO" id="GO:0001750">
    <property type="term" value="C:photoreceptor outer segment"/>
    <property type="evidence" value="ECO:0007669"/>
    <property type="project" value="UniProtKB-SubCell"/>
</dbReference>
<keyword evidence="10" id="KW-0966">Cell projection</keyword>
<keyword evidence="7 13" id="KW-0732">Signal</keyword>
<dbReference type="InterPro" id="IPR039861">
    <property type="entry name" value="IMPG"/>
</dbReference>
<organism evidence="15 16">
    <name type="scientific">Pundamilia nyererei</name>
    <dbReference type="NCBI Taxonomy" id="303518"/>
    <lineage>
        <taxon>Eukaryota</taxon>
        <taxon>Metazoa</taxon>
        <taxon>Chordata</taxon>
        <taxon>Craniata</taxon>
        <taxon>Vertebrata</taxon>
        <taxon>Euteleostomi</taxon>
        <taxon>Actinopterygii</taxon>
        <taxon>Neopterygii</taxon>
        <taxon>Teleostei</taxon>
        <taxon>Neoteleostei</taxon>
        <taxon>Acanthomorphata</taxon>
        <taxon>Ovalentaria</taxon>
        <taxon>Cichlomorphae</taxon>
        <taxon>Cichliformes</taxon>
        <taxon>Cichlidae</taxon>
        <taxon>African cichlids</taxon>
        <taxon>Pseudocrenilabrinae</taxon>
        <taxon>Haplochromini</taxon>
        <taxon>Pundamilia</taxon>
    </lineage>
</organism>
<keyword evidence="8" id="KW-0677">Repeat</keyword>
<keyword evidence="5" id="KW-0272">Extracellular matrix</keyword>
<comment type="subcellular location">
    <subcellularLocation>
        <location evidence="2">Cell projection</location>
        <location evidence="2">Cilium</location>
        <location evidence="2">Photoreceptor outer segment</location>
    </subcellularLocation>
    <subcellularLocation>
        <location evidence="1">Photoreceptor inner segment</location>
    </subcellularLocation>
    <subcellularLocation>
        <location evidence="3">Secreted</location>
        <location evidence="3">Extracellular space</location>
        <location evidence="3">Extracellular matrix</location>
        <location evidence="3">Interphotoreceptor matrix</location>
    </subcellularLocation>
</comment>
<dbReference type="RefSeq" id="XP_013770237.1">
    <property type="nucleotide sequence ID" value="XM_013914783.1"/>
</dbReference>
<feature type="compositionally biased region" description="Basic and acidic residues" evidence="11">
    <location>
        <begin position="489"/>
        <end position="499"/>
    </location>
</feature>
<keyword evidence="12" id="KW-0812">Transmembrane</keyword>
<dbReference type="PANTHER" id="PTHR12199">
    <property type="entry name" value="INTERPHOTORECEPTOR MATRIX PROTEOGLYCAN"/>
    <property type="match status" value="1"/>
</dbReference>
<dbReference type="Gene3D" id="3.30.70.960">
    <property type="entry name" value="SEA domain"/>
    <property type="match status" value="1"/>
</dbReference>
<reference evidence="16" key="1">
    <citation type="submission" date="2025-08" db="UniProtKB">
        <authorList>
            <consortium name="RefSeq"/>
        </authorList>
    </citation>
    <scope>IDENTIFICATION</scope>
</reference>
<dbReference type="SMART" id="SM00200">
    <property type="entry name" value="SEA"/>
    <property type="match status" value="2"/>
</dbReference>
<dbReference type="PRINTS" id="PR01217">
    <property type="entry name" value="PRICHEXTENSN"/>
</dbReference>
<feature type="compositionally biased region" description="Pro residues" evidence="11">
    <location>
        <begin position="1511"/>
        <end position="1520"/>
    </location>
</feature>
<evidence type="ECO:0000256" key="5">
    <source>
        <dbReference type="ARBA" id="ARBA00022530"/>
    </source>
</evidence>
<feature type="compositionally biased region" description="Basic and acidic residues" evidence="11">
    <location>
        <begin position="406"/>
        <end position="417"/>
    </location>
</feature>
<dbReference type="GO" id="GO:0008201">
    <property type="term" value="F:heparin binding"/>
    <property type="evidence" value="ECO:0007669"/>
    <property type="project" value="UniProtKB-KW"/>
</dbReference>
<protein>
    <submittedName>
        <fullName evidence="16">Interphotoreceptor matrix proteoglycan 2-like</fullName>
    </submittedName>
</protein>
<evidence type="ECO:0000256" key="7">
    <source>
        <dbReference type="ARBA" id="ARBA00022729"/>
    </source>
</evidence>
<keyword evidence="12" id="KW-0472">Membrane</keyword>
<dbReference type="Pfam" id="PF01390">
    <property type="entry name" value="SEA"/>
    <property type="match status" value="2"/>
</dbReference>
<dbReference type="GO" id="GO:0001917">
    <property type="term" value="C:photoreceptor inner segment"/>
    <property type="evidence" value="ECO:0007669"/>
    <property type="project" value="UniProtKB-SubCell"/>
</dbReference>
<dbReference type="SUPFAM" id="SSF82671">
    <property type="entry name" value="SEA domain"/>
    <property type="match status" value="2"/>
</dbReference>
<feature type="region of interest" description="Disordered" evidence="11">
    <location>
        <begin position="1253"/>
        <end position="1288"/>
    </location>
</feature>
<dbReference type="InterPro" id="IPR036364">
    <property type="entry name" value="SEA_dom_sf"/>
</dbReference>
<dbReference type="GeneID" id="102214285"/>
<dbReference type="GO" id="GO:0033165">
    <property type="term" value="C:interphotoreceptor matrix"/>
    <property type="evidence" value="ECO:0007669"/>
    <property type="project" value="UniProtKB-SubCell"/>
</dbReference>
<keyword evidence="4" id="KW-0964">Secreted</keyword>
<feature type="region of interest" description="Disordered" evidence="11">
    <location>
        <begin position="1541"/>
        <end position="1582"/>
    </location>
</feature>
<name>A0A9Y6JKQ0_9CICH</name>
<evidence type="ECO:0000256" key="1">
    <source>
        <dbReference type="ARBA" id="ARBA00004437"/>
    </source>
</evidence>
<evidence type="ECO:0000256" key="4">
    <source>
        <dbReference type="ARBA" id="ARBA00022525"/>
    </source>
</evidence>
<keyword evidence="12" id="KW-1133">Transmembrane helix</keyword>
<dbReference type="PROSITE" id="PS50024">
    <property type="entry name" value="SEA"/>
    <property type="match status" value="2"/>
</dbReference>
<keyword evidence="15" id="KW-1185">Reference proteome</keyword>
<feature type="compositionally biased region" description="Pro residues" evidence="11">
    <location>
        <begin position="1453"/>
        <end position="1462"/>
    </location>
</feature>